<feature type="transmembrane region" description="Helical" evidence="1">
    <location>
        <begin position="6"/>
        <end position="24"/>
    </location>
</feature>
<keyword evidence="1" id="KW-0472">Membrane</keyword>
<sequence>MKIFKFLGYGSIIFVILVVFGTMLQSIPQKQEQETAQTVQKVKAQKNNEILKKEQKGNQYFIVVWDEDSEYTIVYYLDKDEWEGVKVGDIY</sequence>
<evidence type="ECO:0000256" key="1">
    <source>
        <dbReference type="SAM" id="Phobius"/>
    </source>
</evidence>
<name>A0A8S5MSK5_9CAUD</name>
<dbReference type="EMBL" id="BK014975">
    <property type="protein sequence ID" value="DAD85162.1"/>
    <property type="molecule type" value="Genomic_DNA"/>
</dbReference>
<keyword evidence="1" id="KW-1133">Transmembrane helix</keyword>
<reference evidence="2" key="1">
    <citation type="journal article" date="2021" name="Proc. Natl. Acad. Sci. U.S.A.">
        <title>A Catalog of Tens of Thousands of Viruses from Human Metagenomes Reveals Hidden Associations with Chronic Diseases.</title>
        <authorList>
            <person name="Tisza M.J."/>
            <person name="Buck C.B."/>
        </authorList>
    </citation>
    <scope>NUCLEOTIDE SEQUENCE</scope>
    <source>
        <strain evidence="2">CtwV53</strain>
    </source>
</reference>
<keyword evidence="1" id="KW-0812">Transmembrane</keyword>
<accession>A0A8S5MSK5</accession>
<proteinExistence type="predicted"/>
<evidence type="ECO:0000313" key="2">
    <source>
        <dbReference type="EMBL" id="DAD85162.1"/>
    </source>
</evidence>
<protein>
    <submittedName>
        <fullName evidence="2">Uncharacterized protein</fullName>
    </submittedName>
</protein>
<organism evidence="2">
    <name type="scientific">Podoviridae sp. ctwV53</name>
    <dbReference type="NCBI Taxonomy" id="2826587"/>
    <lineage>
        <taxon>Viruses</taxon>
        <taxon>Duplodnaviria</taxon>
        <taxon>Heunggongvirae</taxon>
        <taxon>Uroviricota</taxon>
        <taxon>Caudoviricetes</taxon>
    </lineage>
</organism>